<gene>
    <name evidence="2" type="ORF">CCAP1982_LOCUS9434</name>
</gene>
<feature type="compositionally biased region" description="Basic and acidic residues" evidence="1">
    <location>
        <begin position="126"/>
        <end position="137"/>
    </location>
</feature>
<reference evidence="2" key="1">
    <citation type="submission" date="2020-11" db="EMBL/GenBank/DDBJ databases">
        <authorList>
            <person name="Whitehead M."/>
        </authorList>
    </citation>
    <scope>NUCLEOTIDE SEQUENCE</scope>
    <source>
        <strain evidence="2">EGII</strain>
    </source>
</reference>
<keyword evidence="3" id="KW-1185">Reference proteome</keyword>
<proteinExistence type="predicted"/>
<dbReference type="EMBL" id="CAJHJT010000023">
    <property type="protein sequence ID" value="CAD7000961.1"/>
    <property type="molecule type" value="Genomic_DNA"/>
</dbReference>
<accession>A0A811UQF7</accession>
<dbReference type="AlphaFoldDB" id="A0A811UQF7"/>
<evidence type="ECO:0000313" key="2">
    <source>
        <dbReference type="EMBL" id="CAD7000961.1"/>
    </source>
</evidence>
<evidence type="ECO:0000256" key="1">
    <source>
        <dbReference type="SAM" id="MobiDB-lite"/>
    </source>
</evidence>
<name>A0A811UQF7_CERCA</name>
<evidence type="ECO:0000313" key="3">
    <source>
        <dbReference type="Proteomes" id="UP000606786"/>
    </source>
</evidence>
<dbReference type="Proteomes" id="UP000606786">
    <property type="component" value="Unassembled WGS sequence"/>
</dbReference>
<feature type="region of interest" description="Disordered" evidence="1">
    <location>
        <begin position="118"/>
        <end position="140"/>
    </location>
</feature>
<sequence length="254" mass="29152">MFKATSTCGSLKVRLRRLTEAEINAAQNEVQDTESETSTVEFIIHTGETTSDSDSDGETFGMVRAPTPIVISSDEEEEIRRGEIDITEENSQRPGDGYTEYTRRVRMTMKIFDDRVTNKQPPQQREAIENTRRYEEDHNAEEETALTLLAEEDRGLEQWLKEIADTEVQAAEPEVVDEIEKWLRQTGEPTTTPPGWRNFTNIDPLPTELITKIRERVDQQPGKRQTFRHQARGVWYRIRISGADTITITCPHGK</sequence>
<organism evidence="2 3">
    <name type="scientific">Ceratitis capitata</name>
    <name type="common">Mediterranean fruit fly</name>
    <name type="synonym">Tephritis capitata</name>
    <dbReference type="NCBI Taxonomy" id="7213"/>
    <lineage>
        <taxon>Eukaryota</taxon>
        <taxon>Metazoa</taxon>
        <taxon>Ecdysozoa</taxon>
        <taxon>Arthropoda</taxon>
        <taxon>Hexapoda</taxon>
        <taxon>Insecta</taxon>
        <taxon>Pterygota</taxon>
        <taxon>Neoptera</taxon>
        <taxon>Endopterygota</taxon>
        <taxon>Diptera</taxon>
        <taxon>Brachycera</taxon>
        <taxon>Muscomorpha</taxon>
        <taxon>Tephritoidea</taxon>
        <taxon>Tephritidae</taxon>
        <taxon>Ceratitis</taxon>
        <taxon>Ceratitis</taxon>
    </lineage>
</organism>
<comment type="caution">
    <text evidence="2">The sequence shown here is derived from an EMBL/GenBank/DDBJ whole genome shotgun (WGS) entry which is preliminary data.</text>
</comment>
<protein>
    <submittedName>
        <fullName evidence="2">(Mediterranean fruit fly) hypothetical protein</fullName>
    </submittedName>
</protein>